<protein>
    <submittedName>
        <fullName evidence="1">Type VI secretion system baseplate subunit TssK</fullName>
    </submittedName>
</protein>
<sequence>MKPLYPEEFDVLPIHLQMRDAYPEMLLARRLGAVDAYAYGVVEMFFDTTSLSDGHLAFTSLQAIMPSKLPVLHVEPRRDVLKSWPKGATSLDLFLAVRPVTLRGPNVRTLDGHVCAARYEEIATEEGSYLRPIAELLFEHEPLLEQMESILLGRIRREGTALVVDPDVLPTLAGFHAAEAWRPRLGRFLGFLEQRERELLADREDHPLQLESVTWEQLPPLRLLVALRGYLSTLTDFYLHASARPRELHRELHRFYAELRSFGATETIPPYSHERPTDALSALFEHIRTTVDKAARDTAIRIPFTAENVANVGRVYRATFSSADVHGKRPYLVAECSVEELLQNDVPLELRIGSPSKMRDMQIARDRGVGRAIVFSVPPEIPNRTGVVAYSFDEGSSYWSDILNEQEILMEWAPQTTRYWQRVARHHPPDASPPDVSFVLYWVDSAR</sequence>
<evidence type="ECO:0000313" key="2">
    <source>
        <dbReference type="Proteomes" id="UP001374803"/>
    </source>
</evidence>
<reference evidence="1" key="1">
    <citation type="submission" date="2021-12" db="EMBL/GenBank/DDBJ databases">
        <title>Discovery of the Pendulisporaceae a myxobacterial family with distinct sporulation behavior and unique specialized metabolism.</title>
        <authorList>
            <person name="Garcia R."/>
            <person name="Popoff A."/>
            <person name="Bader C.D."/>
            <person name="Loehr J."/>
            <person name="Walesch S."/>
            <person name="Walt C."/>
            <person name="Boldt J."/>
            <person name="Bunk B."/>
            <person name="Haeckl F.J.F.P.J."/>
            <person name="Gunesch A.P."/>
            <person name="Birkelbach J."/>
            <person name="Nuebel U."/>
            <person name="Pietschmann T."/>
            <person name="Bach T."/>
            <person name="Mueller R."/>
        </authorList>
    </citation>
    <scope>NUCLEOTIDE SEQUENCE</scope>
    <source>
        <strain evidence="1">MSr11367</strain>
    </source>
</reference>
<dbReference type="InterPro" id="IPR010263">
    <property type="entry name" value="T6SS_TssK"/>
</dbReference>
<accession>A0ABZ2KXU2</accession>
<dbReference type="RefSeq" id="WP_394831756.1">
    <property type="nucleotide sequence ID" value="NZ_CP089929.1"/>
</dbReference>
<gene>
    <name evidence="1" type="ORF">LVJ94_35095</name>
</gene>
<name>A0ABZ2KXU2_9BACT</name>
<dbReference type="NCBIfam" id="TIGR03353">
    <property type="entry name" value="VI_chp_4"/>
    <property type="match status" value="1"/>
</dbReference>
<dbReference type="EMBL" id="CP089983">
    <property type="protein sequence ID" value="WXB02129.1"/>
    <property type="molecule type" value="Genomic_DNA"/>
</dbReference>
<dbReference type="Proteomes" id="UP001374803">
    <property type="component" value="Chromosome"/>
</dbReference>
<proteinExistence type="predicted"/>
<dbReference type="Pfam" id="PF05936">
    <property type="entry name" value="T6SS_VasE"/>
    <property type="match status" value="1"/>
</dbReference>
<evidence type="ECO:0000313" key="1">
    <source>
        <dbReference type="EMBL" id="WXB02129.1"/>
    </source>
</evidence>
<dbReference type="PANTHER" id="PTHR35566">
    <property type="entry name" value="BLR3599 PROTEIN"/>
    <property type="match status" value="1"/>
</dbReference>
<dbReference type="PANTHER" id="PTHR35566:SF1">
    <property type="entry name" value="TYPE VI SECRETION SYSTEM BASEPLATE COMPONENT TSSK1"/>
    <property type="match status" value="1"/>
</dbReference>
<keyword evidence="2" id="KW-1185">Reference proteome</keyword>
<organism evidence="1 2">
    <name type="scientific">Pendulispora rubella</name>
    <dbReference type="NCBI Taxonomy" id="2741070"/>
    <lineage>
        <taxon>Bacteria</taxon>
        <taxon>Pseudomonadati</taxon>
        <taxon>Myxococcota</taxon>
        <taxon>Myxococcia</taxon>
        <taxon>Myxococcales</taxon>
        <taxon>Sorangiineae</taxon>
        <taxon>Pendulisporaceae</taxon>
        <taxon>Pendulispora</taxon>
    </lineage>
</organism>